<dbReference type="EMBL" id="CAJOBC010095497">
    <property type="protein sequence ID" value="CAF4433096.1"/>
    <property type="molecule type" value="Genomic_DNA"/>
</dbReference>
<dbReference type="Proteomes" id="UP000677228">
    <property type="component" value="Unassembled WGS sequence"/>
</dbReference>
<keyword evidence="5" id="KW-1185">Reference proteome</keyword>
<sequence>MKPILKDSVRKLYEMLNSINPSQQHALAGLDEFVTDGVEAWSVLKGMVKKFSIEQDEKKRLQKQISIALLYQKHGYSQHCQEHCQFHCINYALSDPRTKRILE</sequence>
<dbReference type="EMBL" id="CAJNOQ010029678">
    <property type="protein sequence ID" value="CAF1570000.1"/>
    <property type="molecule type" value="Genomic_DNA"/>
</dbReference>
<dbReference type="Proteomes" id="UP000681722">
    <property type="component" value="Unassembled WGS sequence"/>
</dbReference>
<name>A0A815YH50_9BILA</name>
<evidence type="ECO:0000313" key="2">
    <source>
        <dbReference type="EMBL" id="CAF1570000.1"/>
    </source>
</evidence>
<evidence type="ECO:0000313" key="5">
    <source>
        <dbReference type="Proteomes" id="UP000663829"/>
    </source>
</evidence>
<comment type="caution">
    <text evidence="2">The sequence shown here is derived from an EMBL/GenBank/DDBJ whole genome shotgun (WGS) entry which is preliminary data.</text>
</comment>
<evidence type="ECO:0000313" key="1">
    <source>
        <dbReference type="EMBL" id="CAF0888765.1"/>
    </source>
</evidence>
<accession>A0A815YH50</accession>
<dbReference type="Proteomes" id="UP000663829">
    <property type="component" value="Unassembled WGS sequence"/>
</dbReference>
<reference evidence="2" key="1">
    <citation type="submission" date="2021-02" db="EMBL/GenBank/DDBJ databases">
        <authorList>
            <person name="Nowell W R."/>
        </authorList>
    </citation>
    <scope>NUCLEOTIDE SEQUENCE</scope>
</reference>
<dbReference type="EMBL" id="CAJOBA010003122">
    <property type="protein sequence ID" value="CAF3671342.1"/>
    <property type="molecule type" value="Genomic_DNA"/>
</dbReference>
<evidence type="ECO:0000313" key="4">
    <source>
        <dbReference type="EMBL" id="CAF4433096.1"/>
    </source>
</evidence>
<proteinExistence type="predicted"/>
<organism evidence="2 5">
    <name type="scientific">Didymodactylos carnosus</name>
    <dbReference type="NCBI Taxonomy" id="1234261"/>
    <lineage>
        <taxon>Eukaryota</taxon>
        <taxon>Metazoa</taxon>
        <taxon>Spiralia</taxon>
        <taxon>Gnathifera</taxon>
        <taxon>Rotifera</taxon>
        <taxon>Eurotatoria</taxon>
        <taxon>Bdelloidea</taxon>
        <taxon>Philodinida</taxon>
        <taxon>Philodinidae</taxon>
        <taxon>Didymodactylos</taxon>
    </lineage>
</organism>
<dbReference type="AlphaFoldDB" id="A0A815YH50"/>
<gene>
    <name evidence="2" type="ORF">GPM918_LOCUS40332</name>
    <name evidence="1" type="ORF">OVA965_LOCUS9012</name>
    <name evidence="4" type="ORF">SRO942_LOCUS41266</name>
    <name evidence="3" type="ORF">TMI583_LOCUS9008</name>
</gene>
<protein>
    <submittedName>
        <fullName evidence="2">Uncharacterized protein</fullName>
    </submittedName>
</protein>
<evidence type="ECO:0000313" key="3">
    <source>
        <dbReference type="EMBL" id="CAF3671342.1"/>
    </source>
</evidence>
<dbReference type="OrthoDB" id="5980807at2759"/>
<dbReference type="EMBL" id="CAJNOK010003121">
    <property type="protein sequence ID" value="CAF0888765.1"/>
    <property type="molecule type" value="Genomic_DNA"/>
</dbReference>
<dbReference type="Proteomes" id="UP000682733">
    <property type="component" value="Unassembled WGS sequence"/>
</dbReference>